<sequence>MVARADDLMAAIEGTTDQFEDEVAQLCEATTAAEEIIGKAKGEA</sequence>
<evidence type="ECO:0000313" key="1">
    <source>
        <dbReference type="EMBL" id="OXC78636.1"/>
    </source>
</evidence>
<name>A0A226X5B0_CABSO</name>
<dbReference type="Proteomes" id="UP000214720">
    <property type="component" value="Unassembled WGS sequence"/>
</dbReference>
<organism evidence="1 2">
    <name type="scientific">Caballeronia sordidicola</name>
    <name type="common">Burkholderia sordidicola</name>
    <dbReference type="NCBI Taxonomy" id="196367"/>
    <lineage>
        <taxon>Bacteria</taxon>
        <taxon>Pseudomonadati</taxon>
        <taxon>Pseudomonadota</taxon>
        <taxon>Betaproteobacteria</taxon>
        <taxon>Burkholderiales</taxon>
        <taxon>Burkholderiaceae</taxon>
        <taxon>Caballeronia</taxon>
    </lineage>
</organism>
<accession>A0A226X5B0</accession>
<dbReference type="EMBL" id="MTHB01000057">
    <property type="protein sequence ID" value="OXC78636.1"/>
    <property type="molecule type" value="Genomic_DNA"/>
</dbReference>
<gene>
    <name evidence="1" type="ORF">BSU04_10930</name>
</gene>
<comment type="caution">
    <text evidence="1">The sequence shown here is derived from an EMBL/GenBank/DDBJ whole genome shotgun (WGS) entry which is preliminary data.</text>
</comment>
<protein>
    <submittedName>
        <fullName evidence="1">Uncharacterized protein</fullName>
    </submittedName>
</protein>
<dbReference type="AlphaFoldDB" id="A0A226X5B0"/>
<evidence type="ECO:0000313" key="2">
    <source>
        <dbReference type="Proteomes" id="UP000214720"/>
    </source>
</evidence>
<dbReference type="RefSeq" id="WP_256982415.1">
    <property type="nucleotide sequence ID" value="NZ_MTHB01000057.1"/>
</dbReference>
<reference evidence="2" key="1">
    <citation type="submission" date="2017-01" db="EMBL/GenBank/DDBJ databases">
        <title>Genome Analysis of Deinococcus marmoris KOPRI26562.</title>
        <authorList>
            <person name="Kim J.H."/>
            <person name="Oh H.-M."/>
        </authorList>
    </citation>
    <scope>NUCLEOTIDE SEQUENCE [LARGE SCALE GENOMIC DNA]</scope>
    <source>
        <strain evidence="2">PAMC 26633</strain>
    </source>
</reference>
<proteinExistence type="predicted"/>